<dbReference type="InterPro" id="IPR000672">
    <property type="entry name" value="THF_DH/CycHdrlase"/>
</dbReference>
<dbReference type="Gene3D" id="3.40.50.10860">
    <property type="entry name" value="Leucine Dehydrogenase, chain A, domain 1"/>
    <property type="match status" value="1"/>
</dbReference>
<keyword evidence="5 11" id="KW-0378">Hydrolase</keyword>
<sequence length="294" mass="31196">MTATILSGKEPAQEIRALVKERFRRLAARGVVPGLAIVTVGEPPAGNPYVRSKTRAAEELGVRALVERLPASTPATALHETLRGLSADRGVHGIILQLPLPPHLAEDEFLEDVLPAKDVDGVHPWSVGRWTHGLKAHRPATPLGVLELLRRHCGDLAGKRIVVMGRSRIVGRPLSILLSERTPGRNATVTLCHSATRDLPSVAREGEILIVAIGRRSMVDARYVRPGAVVIDVGIHPVENPPPGGAKFEGDVDFESVRGVASAITPVPGGVGPMTVALLLRNLADAVEAQAGGR</sequence>
<dbReference type="GO" id="GO:0009086">
    <property type="term" value="P:methionine biosynthetic process"/>
    <property type="evidence" value="ECO:0007669"/>
    <property type="project" value="UniProtKB-KW"/>
</dbReference>
<evidence type="ECO:0000256" key="1">
    <source>
        <dbReference type="ARBA" id="ARBA00004777"/>
    </source>
</evidence>
<dbReference type="SUPFAM" id="SSF51735">
    <property type="entry name" value="NAD(P)-binding Rossmann-fold domains"/>
    <property type="match status" value="1"/>
</dbReference>
<evidence type="ECO:0000256" key="9">
    <source>
        <dbReference type="ARBA" id="ARBA00023167"/>
    </source>
</evidence>
<evidence type="ECO:0000313" key="15">
    <source>
        <dbReference type="Proteomes" id="UP000316292"/>
    </source>
</evidence>
<feature type="domain" description="Tetrahydrofolate dehydrogenase/cyclohydrolase catalytic" evidence="12">
    <location>
        <begin position="6"/>
        <end position="120"/>
    </location>
</feature>
<reference evidence="14 15" key="1">
    <citation type="journal article" date="2019" name="Nat. Microbiol.">
        <title>Mediterranean grassland soil C-N compound turnover is dependent on rainfall and depth, and is mediated by genomically divergent microorganisms.</title>
        <authorList>
            <person name="Diamond S."/>
            <person name="Andeer P.F."/>
            <person name="Li Z."/>
            <person name="Crits-Christoph A."/>
            <person name="Burstein D."/>
            <person name="Anantharaman K."/>
            <person name="Lane K.R."/>
            <person name="Thomas B.C."/>
            <person name="Pan C."/>
            <person name="Northen T.R."/>
            <person name="Banfield J.F."/>
        </authorList>
    </citation>
    <scope>NUCLEOTIDE SEQUENCE [LARGE SCALE GENOMIC DNA]</scope>
    <source>
        <strain evidence="14">WS_1</strain>
    </source>
</reference>
<comment type="function">
    <text evidence="11">Catalyzes the oxidation of 5,10-methylenetetrahydrofolate to 5,10-methenyltetrahydrofolate and then the hydrolysis of 5,10-methenyltetrahydrofolate to 10-formyltetrahydrofolate.</text>
</comment>
<dbReference type="GO" id="GO:0004488">
    <property type="term" value="F:methylenetetrahydrofolate dehydrogenase (NADP+) activity"/>
    <property type="evidence" value="ECO:0007669"/>
    <property type="project" value="UniProtKB-UniRule"/>
</dbReference>
<dbReference type="Pfam" id="PF00763">
    <property type="entry name" value="THF_DHG_CYH"/>
    <property type="match status" value="1"/>
</dbReference>
<dbReference type="SUPFAM" id="SSF53223">
    <property type="entry name" value="Aminoacid dehydrogenase-like, N-terminal domain"/>
    <property type="match status" value="1"/>
</dbReference>
<dbReference type="EMBL" id="VBOR01000064">
    <property type="protein sequence ID" value="TMQ48888.1"/>
    <property type="molecule type" value="Genomic_DNA"/>
</dbReference>
<organism evidence="14 15">
    <name type="scientific">Eiseniibacteriota bacterium</name>
    <dbReference type="NCBI Taxonomy" id="2212470"/>
    <lineage>
        <taxon>Bacteria</taxon>
        <taxon>Candidatus Eiseniibacteriota</taxon>
    </lineage>
</organism>
<dbReference type="CDD" id="cd01080">
    <property type="entry name" value="NAD_bind_m-THF_DH_Cyclohyd"/>
    <property type="match status" value="1"/>
</dbReference>
<dbReference type="InterPro" id="IPR036291">
    <property type="entry name" value="NAD(P)-bd_dom_sf"/>
</dbReference>
<dbReference type="GO" id="GO:0035999">
    <property type="term" value="P:tetrahydrofolate interconversion"/>
    <property type="evidence" value="ECO:0007669"/>
    <property type="project" value="UniProtKB-UniRule"/>
</dbReference>
<evidence type="ECO:0000256" key="6">
    <source>
        <dbReference type="ARBA" id="ARBA00022857"/>
    </source>
</evidence>
<dbReference type="UniPathway" id="UPA00193"/>
<keyword evidence="8 11" id="KW-0368">Histidine biosynthesis</keyword>
<dbReference type="FunFam" id="3.40.50.720:FF:000006">
    <property type="entry name" value="Bifunctional protein FolD"/>
    <property type="match status" value="1"/>
</dbReference>
<comment type="catalytic activity">
    <reaction evidence="11">
        <text>(6R)-5,10-methenyltetrahydrofolate + H2O = (6R)-10-formyltetrahydrofolate + H(+)</text>
        <dbReference type="Rhea" id="RHEA:23700"/>
        <dbReference type="ChEBI" id="CHEBI:15377"/>
        <dbReference type="ChEBI" id="CHEBI:15378"/>
        <dbReference type="ChEBI" id="CHEBI:57455"/>
        <dbReference type="ChEBI" id="CHEBI:195366"/>
        <dbReference type="EC" id="3.5.4.9"/>
    </reaction>
</comment>
<keyword evidence="9 11" id="KW-0486">Methionine biosynthesis</keyword>
<keyword evidence="4 11" id="KW-0658">Purine biosynthesis</keyword>
<comment type="catalytic activity">
    <reaction evidence="11">
        <text>(6R)-5,10-methylene-5,6,7,8-tetrahydrofolate + NADP(+) = (6R)-5,10-methenyltetrahydrofolate + NADPH</text>
        <dbReference type="Rhea" id="RHEA:22812"/>
        <dbReference type="ChEBI" id="CHEBI:15636"/>
        <dbReference type="ChEBI" id="CHEBI:57455"/>
        <dbReference type="ChEBI" id="CHEBI:57783"/>
        <dbReference type="ChEBI" id="CHEBI:58349"/>
        <dbReference type="EC" id="1.5.1.5"/>
    </reaction>
</comment>
<evidence type="ECO:0000256" key="5">
    <source>
        <dbReference type="ARBA" id="ARBA00022801"/>
    </source>
</evidence>
<feature type="binding site" evidence="11">
    <location>
        <position position="235"/>
    </location>
    <ligand>
        <name>NADP(+)</name>
        <dbReference type="ChEBI" id="CHEBI:58349"/>
    </ligand>
</feature>
<dbReference type="Proteomes" id="UP000316292">
    <property type="component" value="Unassembled WGS sequence"/>
</dbReference>
<comment type="similarity">
    <text evidence="11">Belongs to the tetrahydrofolate dehydrogenase/cyclohydrolase family.</text>
</comment>
<dbReference type="GO" id="GO:0006164">
    <property type="term" value="P:purine nucleotide biosynthetic process"/>
    <property type="evidence" value="ECO:0007669"/>
    <property type="project" value="UniProtKB-KW"/>
</dbReference>
<evidence type="ECO:0000256" key="11">
    <source>
        <dbReference type="HAMAP-Rule" id="MF_01576"/>
    </source>
</evidence>
<dbReference type="AlphaFoldDB" id="A0A538SBZ7"/>
<accession>A0A538SBZ7</accession>
<keyword evidence="3 11" id="KW-0554">One-carbon metabolism</keyword>
<evidence type="ECO:0000256" key="8">
    <source>
        <dbReference type="ARBA" id="ARBA00023102"/>
    </source>
</evidence>
<evidence type="ECO:0000259" key="12">
    <source>
        <dbReference type="Pfam" id="PF00763"/>
    </source>
</evidence>
<dbReference type="GO" id="GO:0004477">
    <property type="term" value="F:methenyltetrahydrofolate cyclohydrolase activity"/>
    <property type="evidence" value="ECO:0007669"/>
    <property type="project" value="UniProtKB-UniRule"/>
</dbReference>
<dbReference type="EC" id="1.5.1.5" evidence="11"/>
<dbReference type="PRINTS" id="PR00085">
    <property type="entry name" value="THFDHDRGNASE"/>
</dbReference>
<keyword evidence="11" id="KW-0028">Amino-acid biosynthesis</keyword>
<keyword evidence="6 11" id="KW-0521">NADP</keyword>
<dbReference type="HAMAP" id="MF_01576">
    <property type="entry name" value="THF_DHG_CYH"/>
    <property type="match status" value="1"/>
</dbReference>
<comment type="caution">
    <text evidence="11">Lacks conserved residue(s) required for the propagation of feature annotation.</text>
</comment>
<keyword evidence="7 11" id="KW-0560">Oxidoreductase</keyword>
<dbReference type="Pfam" id="PF02882">
    <property type="entry name" value="THF_DHG_CYH_C"/>
    <property type="match status" value="1"/>
</dbReference>
<dbReference type="InterPro" id="IPR020867">
    <property type="entry name" value="THF_DH/CycHdrlase_CS"/>
</dbReference>
<keyword evidence="10 11" id="KW-0511">Multifunctional enzyme</keyword>
<dbReference type="GO" id="GO:0000105">
    <property type="term" value="P:L-histidine biosynthetic process"/>
    <property type="evidence" value="ECO:0007669"/>
    <property type="project" value="UniProtKB-KW"/>
</dbReference>
<feature type="binding site" evidence="11">
    <location>
        <begin position="165"/>
        <end position="167"/>
    </location>
    <ligand>
        <name>NADP(+)</name>
        <dbReference type="ChEBI" id="CHEBI:58349"/>
    </ligand>
</feature>
<dbReference type="PANTHER" id="PTHR48099">
    <property type="entry name" value="C-1-TETRAHYDROFOLATE SYNTHASE, CYTOPLASMIC-RELATED"/>
    <property type="match status" value="1"/>
</dbReference>
<evidence type="ECO:0000256" key="3">
    <source>
        <dbReference type="ARBA" id="ARBA00022563"/>
    </source>
</evidence>
<evidence type="ECO:0000259" key="13">
    <source>
        <dbReference type="Pfam" id="PF02882"/>
    </source>
</evidence>
<evidence type="ECO:0000256" key="4">
    <source>
        <dbReference type="ARBA" id="ARBA00022755"/>
    </source>
</evidence>
<dbReference type="InterPro" id="IPR046346">
    <property type="entry name" value="Aminoacid_DH-like_N_sf"/>
</dbReference>
<evidence type="ECO:0000256" key="2">
    <source>
        <dbReference type="ARBA" id="ARBA00011738"/>
    </source>
</evidence>
<evidence type="ECO:0000256" key="7">
    <source>
        <dbReference type="ARBA" id="ARBA00023002"/>
    </source>
</evidence>
<name>A0A538SBZ7_UNCEI</name>
<gene>
    <name evidence="11" type="primary">folD</name>
    <name evidence="14" type="ORF">E6K71_06435</name>
</gene>
<feature type="domain" description="Tetrahydrofolate dehydrogenase/cyclohydrolase NAD(P)-binding" evidence="13">
    <location>
        <begin position="139"/>
        <end position="290"/>
    </location>
</feature>
<dbReference type="InterPro" id="IPR020631">
    <property type="entry name" value="THF_DH/CycHdrlase_NAD-bd_dom"/>
</dbReference>
<evidence type="ECO:0000256" key="10">
    <source>
        <dbReference type="ARBA" id="ARBA00023268"/>
    </source>
</evidence>
<dbReference type="FunFam" id="3.40.50.10860:FF:000005">
    <property type="entry name" value="C-1-tetrahydrofolate synthase, cytoplasmic, putative"/>
    <property type="match status" value="1"/>
</dbReference>
<evidence type="ECO:0000313" key="14">
    <source>
        <dbReference type="EMBL" id="TMQ48888.1"/>
    </source>
</evidence>
<dbReference type="GO" id="GO:0005829">
    <property type="term" value="C:cytosol"/>
    <property type="evidence" value="ECO:0007669"/>
    <property type="project" value="TreeGrafter"/>
</dbReference>
<dbReference type="PANTHER" id="PTHR48099:SF5">
    <property type="entry name" value="C-1-TETRAHYDROFOLATE SYNTHASE, CYTOPLASMIC"/>
    <property type="match status" value="1"/>
</dbReference>
<dbReference type="EC" id="3.5.4.9" evidence="11"/>
<dbReference type="InterPro" id="IPR020630">
    <property type="entry name" value="THF_DH/CycHdrlase_cat_dom"/>
</dbReference>
<comment type="pathway">
    <text evidence="1 11">One-carbon metabolism; tetrahydrofolate interconversion.</text>
</comment>
<proteinExistence type="inferred from homology"/>
<dbReference type="PROSITE" id="PS00767">
    <property type="entry name" value="THF_DHG_CYH_2"/>
    <property type="match status" value="1"/>
</dbReference>
<dbReference type="Gene3D" id="3.40.50.720">
    <property type="entry name" value="NAD(P)-binding Rossmann-like Domain"/>
    <property type="match status" value="1"/>
</dbReference>
<comment type="subunit">
    <text evidence="2 11">Homodimer.</text>
</comment>
<comment type="caution">
    <text evidence="14">The sequence shown here is derived from an EMBL/GenBank/DDBJ whole genome shotgun (WGS) entry which is preliminary data.</text>
</comment>
<protein>
    <recommendedName>
        <fullName evidence="11">Bifunctional protein FolD</fullName>
    </recommendedName>
    <domain>
        <recommendedName>
            <fullName evidence="11">Methylenetetrahydrofolate dehydrogenase</fullName>
            <ecNumber evidence="11">1.5.1.5</ecNumber>
        </recommendedName>
    </domain>
    <domain>
        <recommendedName>
            <fullName evidence="11">Methenyltetrahydrofolate cyclohydrolase</fullName>
            <ecNumber evidence="11">3.5.4.9</ecNumber>
        </recommendedName>
    </domain>
</protein>